<feature type="domain" description="AMP-dependent synthetase/ligase" evidence="2">
    <location>
        <begin position="7"/>
        <end position="341"/>
    </location>
</feature>
<dbReference type="InterPro" id="IPR020845">
    <property type="entry name" value="AMP-binding_CS"/>
</dbReference>
<comment type="caution">
    <text evidence="4">The sequence shown here is derived from an EMBL/GenBank/DDBJ whole genome shotgun (WGS) entry which is preliminary data.</text>
</comment>
<feature type="region of interest" description="Disordered" evidence="1">
    <location>
        <begin position="109"/>
        <end position="134"/>
    </location>
</feature>
<dbReference type="AlphaFoldDB" id="A0A9W6SJC7"/>
<evidence type="ECO:0000259" key="2">
    <source>
        <dbReference type="Pfam" id="PF00501"/>
    </source>
</evidence>
<organism evidence="4 5">
    <name type="scientific">Actinorhabdospora filicis</name>
    <dbReference type="NCBI Taxonomy" id="1785913"/>
    <lineage>
        <taxon>Bacteria</taxon>
        <taxon>Bacillati</taxon>
        <taxon>Actinomycetota</taxon>
        <taxon>Actinomycetes</taxon>
        <taxon>Micromonosporales</taxon>
        <taxon>Micromonosporaceae</taxon>
        <taxon>Actinorhabdospora</taxon>
    </lineage>
</organism>
<sequence>MSTPEAGRAAVVCGPIRWSRAELDARAAEWSRSLAGLPAGARVATLCRTGAEQIALFHACARSGLVLTPLSHRLRARELAGQLDDARPAVLLADPEHAALADAAALHSTHRPERRAMTPGPAAAEPEAATDADRPVLLTYTSGSTGHPRGVALSARNCAATNKALDGIAAITTRDVVLQLLPQFHVAGWTVLPLLALERGASLVVLPDFGPQDALDAIAEHGVTVVMGVPTQYRAMADADGFAGADLGSLRLAISGGEELPPRVLDAWLARGVPLCQGYGLTEAGPNVLCVPPSDVDESAGWCGLPYPGVQASLEDDGEPVTGPGRGELVVTGDGVSAGYWGRPARTGPLRTGDLAERDERGWYRILGRLDDVYVSGGENVAPAEVVRVLTAHPDVAAAAIIDVPDERWGRAGIAFVEAAPNATPDPVELRAYCRERLATFKVPARVRVLDRLPRTGAGKVWREALRELTEGRS</sequence>
<dbReference type="EMBL" id="BSTX01000002">
    <property type="protein sequence ID" value="GLZ78130.1"/>
    <property type="molecule type" value="Genomic_DNA"/>
</dbReference>
<dbReference type="SUPFAM" id="SSF56801">
    <property type="entry name" value="Acetyl-CoA synthetase-like"/>
    <property type="match status" value="1"/>
</dbReference>
<dbReference type="Proteomes" id="UP001165079">
    <property type="component" value="Unassembled WGS sequence"/>
</dbReference>
<keyword evidence="5" id="KW-1185">Reference proteome</keyword>
<keyword evidence="4" id="KW-0436">Ligase</keyword>
<dbReference type="RefSeq" id="WP_285663302.1">
    <property type="nucleotide sequence ID" value="NZ_BSTX01000002.1"/>
</dbReference>
<evidence type="ECO:0000256" key="1">
    <source>
        <dbReference type="SAM" id="MobiDB-lite"/>
    </source>
</evidence>
<dbReference type="GO" id="GO:0016878">
    <property type="term" value="F:acid-thiol ligase activity"/>
    <property type="evidence" value="ECO:0007669"/>
    <property type="project" value="UniProtKB-ARBA"/>
</dbReference>
<gene>
    <name evidence="4" type="ORF">Afil01_29370</name>
</gene>
<protein>
    <submittedName>
        <fullName evidence="4">Long-chain-fatty-acid--CoA ligase</fullName>
    </submittedName>
</protein>
<dbReference type="Pfam" id="PF13193">
    <property type="entry name" value="AMP-binding_C"/>
    <property type="match status" value="1"/>
</dbReference>
<evidence type="ECO:0000259" key="3">
    <source>
        <dbReference type="Pfam" id="PF13193"/>
    </source>
</evidence>
<dbReference type="Pfam" id="PF00501">
    <property type="entry name" value="AMP-binding"/>
    <property type="match status" value="1"/>
</dbReference>
<dbReference type="Gene3D" id="3.40.50.12780">
    <property type="entry name" value="N-terminal domain of ligase-like"/>
    <property type="match status" value="1"/>
</dbReference>
<feature type="domain" description="AMP-binding enzyme C-terminal" evidence="3">
    <location>
        <begin position="389"/>
        <end position="460"/>
    </location>
</feature>
<feature type="compositionally biased region" description="Low complexity" evidence="1">
    <location>
        <begin position="117"/>
        <end position="129"/>
    </location>
</feature>
<dbReference type="PROSITE" id="PS00455">
    <property type="entry name" value="AMP_BINDING"/>
    <property type="match status" value="1"/>
</dbReference>
<name>A0A9W6SJC7_9ACTN</name>
<dbReference type="Gene3D" id="3.30.300.30">
    <property type="match status" value="1"/>
</dbReference>
<dbReference type="InterPro" id="IPR025110">
    <property type="entry name" value="AMP-bd_C"/>
</dbReference>
<dbReference type="InterPro" id="IPR045851">
    <property type="entry name" value="AMP-bd_C_sf"/>
</dbReference>
<dbReference type="InterPro" id="IPR050237">
    <property type="entry name" value="ATP-dep_AMP-bd_enzyme"/>
</dbReference>
<accession>A0A9W6SJC7</accession>
<dbReference type="PANTHER" id="PTHR43767">
    <property type="entry name" value="LONG-CHAIN-FATTY-ACID--COA LIGASE"/>
    <property type="match status" value="1"/>
</dbReference>
<evidence type="ECO:0000313" key="4">
    <source>
        <dbReference type="EMBL" id="GLZ78130.1"/>
    </source>
</evidence>
<reference evidence="4" key="1">
    <citation type="submission" date="2023-03" db="EMBL/GenBank/DDBJ databases">
        <title>Actinorhabdospora filicis NBRC 111898.</title>
        <authorList>
            <person name="Ichikawa N."/>
            <person name="Sato H."/>
            <person name="Tonouchi N."/>
        </authorList>
    </citation>
    <scope>NUCLEOTIDE SEQUENCE</scope>
    <source>
        <strain evidence="4">NBRC 111898</strain>
    </source>
</reference>
<dbReference type="InterPro" id="IPR042099">
    <property type="entry name" value="ANL_N_sf"/>
</dbReference>
<proteinExistence type="predicted"/>
<evidence type="ECO:0000313" key="5">
    <source>
        <dbReference type="Proteomes" id="UP001165079"/>
    </source>
</evidence>
<dbReference type="InterPro" id="IPR000873">
    <property type="entry name" value="AMP-dep_synth/lig_dom"/>
</dbReference>
<dbReference type="PANTHER" id="PTHR43767:SF1">
    <property type="entry name" value="NONRIBOSOMAL PEPTIDE SYNTHASE PES1 (EUROFUNG)-RELATED"/>
    <property type="match status" value="1"/>
</dbReference>